<dbReference type="Proteomes" id="UP000012015">
    <property type="component" value="Unassembled WGS sequence"/>
</dbReference>
<dbReference type="STRING" id="1276920.ADIAG_03562"/>
<keyword evidence="2" id="KW-1185">Reference proteome</keyword>
<sequence>MAPSDTSKTATSPSSRRRLYSSRRRLVMAWGWEVSGQKVPASTARGTLIPGCNTR</sequence>
<name>M7NEU9_9MICC</name>
<proteinExistence type="predicted"/>
<dbReference type="AlphaFoldDB" id="M7NEU9"/>
<evidence type="ECO:0000313" key="2">
    <source>
        <dbReference type="Proteomes" id="UP000012015"/>
    </source>
</evidence>
<protein>
    <submittedName>
        <fullName evidence="1">Uncharacterized protein</fullName>
    </submittedName>
</protein>
<accession>M7NEU9</accession>
<comment type="caution">
    <text evidence="1">The sequence shown here is derived from an EMBL/GenBank/DDBJ whole genome shotgun (WGS) entry which is preliminary data.</text>
</comment>
<dbReference type="EMBL" id="AOCK01000012">
    <property type="protein sequence ID" value="EMQ97043.1"/>
    <property type="molecule type" value="Genomic_DNA"/>
</dbReference>
<gene>
    <name evidence="1" type="ORF">ADIAG_03562</name>
</gene>
<evidence type="ECO:0000313" key="1">
    <source>
        <dbReference type="EMBL" id="EMQ97043.1"/>
    </source>
</evidence>
<organism evidence="1 2">
    <name type="scientific">Paeniglutamicibacter gangotriensis Lz1y</name>
    <dbReference type="NCBI Taxonomy" id="1276920"/>
    <lineage>
        <taxon>Bacteria</taxon>
        <taxon>Bacillati</taxon>
        <taxon>Actinomycetota</taxon>
        <taxon>Actinomycetes</taxon>
        <taxon>Micrococcales</taxon>
        <taxon>Micrococcaceae</taxon>
        <taxon>Paeniglutamicibacter</taxon>
    </lineage>
</organism>
<dbReference type="RefSeq" id="WP_007272718.1">
    <property type="nucleotide sequence ID" value="NZ_AOCK01000012.1"/>
</dbReference>
<reference evidence="1 2" key="1">
    <citation type="journal article" date="2013" name="Genome Announc.">
        <title>Draft Genome Sequence of Arthrobacter gangotriensis Strain Lz1yT, Isolated from a Penguin Rookery Soil Sample Collected in Antarctica, near the Indian Station Dakshin Gangotri.</title>
        <authorList>
            <person name="Shivaji S."/>
            <person name="Ara S."/>
            <person name="Bandi S."/>
            <person name="Singh A."/>
            <person name="Kumar Pinnaka A."/>
        </authorList>
    </citation>
    <scope>NUCLEOTIDE SEQUENCE [LARGE SCALE GENOMIC DNA]</scope>
    <source>
        <strain evidence="1 2">Lz1y</strain>
    </source>
</reference>